<dbReference type="GO" id="GO:0043952">
    <property type="term" value="P:protein transport by the Sec complex"/>
    <property type="evidence" value="ECO:0007669"/>
    <property type="project" value="UniProtKB-UniRule"/>
</dbReference>
<dbReference type="InterPro" id="IPR023201">
    <property type="entry name" value="SecY_dom_sf"/>
</dbReference>
<comment type="function">
    <text evidence="10">The central subunit of the protein translocation channel SecYEG. Consists of two halves formed by TMs 1-5 and 6-10. These two domains form a lateral gate at the front which open onto the bilayer between TMs 2 and 7, and are clamped together by SecE at the back. The channel is closed by both a pore ring composed of hydrophobic SecY resides and a short helix (helix 2A) on the extracellular side of the membrane which forms a plug. The plug probably moves laterally to allow the channel to open. The ring and the pore may move independently.</text>
</comment>
<dbReference type="PROSITE" id="PS00756">
    <property type="entry name" value="SECY_2"/>
    <property type="match status" value="1"/>
</dbReference>
<accession>A0A330GRH6</accession>
<feature type="transmembrane region" description="Helical" evidence="10">
    <location>
        <begin position="275"/>
        <end position="297"/>
    </location>
</feature>
<dbReference type="FunFam" id="1.10.3370.10:FF:000001">
    <property type="entry name" value="Preprotein translocase subunit SecY"/>
    <property type="match status" value="1"/>
</dbReference>
<proteinExistence type="inferred from homology"/>
<evidence type="ECO:0000256" key="9">
    <source>
        <dbReference type="ARBA" id="ARBA00039733"/>
    </source>
</evidence>
<dbReference type="PRINTS" id="PR00303">
    <property type="entry name" value="SECYTRNLCASE"/>
</dbReference>
<keyword evidence="7 10" id="KW-0811">Translocation</keyword>
<dbReference type="EMBL" id="QMBQ01000006">
    <property type="protein sequence ID" value="RAZ74191.1"/>
    <property type="molecule type" value="Genomic_DNA"/>
</dbReference>
<protein>
    <recommendedName>
        <fullName evidence="9 10">Protein translocase subunit SecY</fullName>
    </recommendedName>
</protein>
<name>A0A330GRH6_9HYPH</name>
<evidence type="ECO:0000256" key="10">
    <source>
        <dbReference type="HAMAP-Rule" id="MF_01465"/>
    </source>
</evidence>
<feature type="transmembrane region" description="Helical" evidence="10">
    <location>
        <begin position="27"/>
        <end position="45"/>
    </location>
</feature>
<keyword evidence="5 10" id="KW-0653">Protein transport</keyword>
<feature type="transmembrane region" description="Helical" evidence="10">
    <location>
        <begin position="370"/>
        <end position="392"/>
    </location>
</feature>
<evidence type="ECO:0000256" key="2">
    <source>
        <dbReference type="ARBA" id="ARBA00005751"/>
    </source>
</evidence>
<dbReference type="GO" id="GO:0006605">
    <property type="term" value="P:protein targeting"/>
    <property type="evidence" value="ECO:0007669"/>
    <property type="project" value="UniProtKB-UniRule"/>
</dbReference>
<dbReference type="HAMAP" id="MF_01465">
    <property type="entry name" value="SecY"/>
    <property type="match status" value="1"/>
</dbReference>
<dbReference type="InterPro" id="IPR030659">
    <property type="entry name" value="SecY_CS"/>
</dbReference>
<evidence type="ECO:0000256" key="4">
    <source>
        <dbReference type="ARBA" id="ARBA00022692"/>
    </source>
</evidence>
<dbReference type="InterPro" id="IPR002208">
    <property type="entry name" value="SecY/SEC61-alpha"/>
</dbReference>
<feature type="transmembrane region" description="Helical" evidence="10">
    <location>
        <begin position="398"/>
        <end position="419"/>
    </location>
</feature>
<dbReference type="Pfam" id="PF00344">
    <property type="entry name" value="SecY"/>
    <property type="match status" value="1"/>
</dbReference>
<organism evidence="12 13">
    <name type="scientific">Mesorhizobium atlanticum</name>
    <dbReference type="NCBI Taxonomy" id="2233532"/>
    <lineage>
        <taxon>Bacteria</taxon>
        <taxon>Pseudomonadati</taxon>
        <taxon>Pseudomonadota</taxon>
        <taxon>Alphaproteobacteria</taxon>
        <taxon>Hyphomicrobiales</taxon>
        <taxon>Phyllobacteriaceae</taxon>
        <taxon>Mesorhizobium</taxon>
    </lineage>
</organism>
<evidence type="ECO:0000256" key="6">
    <source>
        <dbReference type="ARBA" id="ARBA00022989"/>
    </source>
</evidence>
<dbReference type="PANTHER" id="PTHR10906">
    <property type="entry name" value="SECY/SEC61-ALPHA FAMILY MEMBER"/>
    <property type="match status" value="1"/>
</dbReference>
<evidence type="ECO:0000256" key="3">
    <source>
        <dbReference type="ARBA" id="ARBA00022448"/>
    </source>
</evidence>
<feature type="transmembrane region" description="Helical" evidence="10">
    <location>
        <begin position="123"/>
        <end position="143"/>
    </location>
</feature>
<feature type="transmembrane region" description="Helical" evidence="10">
    <location>
        <begin position="187"/>
        <end position="204"/>
    </location>
</feature>
<gene>
    <name evidence="10" type="primary">secY</name>
    <name evidence="12" type="ORF">DPM35_20800</name>
</gene>
<dbReference type="NCBIfam" id="TIGR00967">
    <property type="entry name" value="3a0501s007"/>
    <property type="match status" value="1"/>
</dbReference>
<evidence type="ECO:0000256" key="11">
    <source>
        <dbReference type="RuleBase" id="RU004349"/>
    </source>
</evidence>
<keyword evidence="8 10" id="KW-0472">Membrane</keyword>
<dbReference type="GO" id="GO:0005886">
    <property type="term" value="C:plasma membrane"/>
    <property type="evidence" value="ECO:0007669"/>
    <property type="project" value="UniProtKB-SubCell"/>
</dbReference>
<dbReference type="InterPro" id="IPR026593">
    <property type="entry name" value="SecY"/>
</dbReference>
<sequence>MASAAEQLASNLNFAAFAKAEDLKKRIWFTIGALLVYRLGTYIPLPGINPDAFAQAFSSQSKGVLGMFNMFAGGAVQRMAIFALGIMPYISASIIMQLMTSVIPSLEALKKEGEQGRKIINQYTRYGTVLLALIQAYGISIGLEGGNGIVNDPGMFFRISTVVTLVGGTMFLMWLGEQITARGIGNGISLIIFSGIVAGLPRAISGTLELGRTGALSTGLILAIIVLAIVVIALIVFFERAQRRLLIQYPKRQVGNRMFQGDTSHLPLKLNTSGVIPPIFASSLLLLPATVAGFSQATNLPAWASTILASLGHGQPLYMIFYAGMIVFFAFFYTAIVFNPKDTADQLKKHSGFIPGYRPGERTAEYIDYVLTRITVIGAIYLVLVCLLPEFLISATGVPFYLGGTSLLIVVSVTLDTVAQIQGHLIAHQYEGLIKKSKLRGGKRSR</sequence>
<keyword evidence="4 10" id="KW-0812">Transmembrane</keyword>
<evidence type="ECO:0000256" key="7">
    <source>
        <dbReference type="ARBA" id="ARBA00023010"/>
    </source>
</evidence>
<dbReference type="SUPFAM" id="SSF103491">
    <property type="entry name" value="Preprotein translocase SecY subunit"/>
    <property type="match status" value="1"/>
</dbReference>
<evidence type="ECO:0000313" key="13">
    <source>
        <dbReference type="Proteomes" id="UP000251956"/>
    </source>
</evidence>
<comment type="caution">
    <text evidence="10">Lacks conserved residue(s) required for the propagation of feature annotation.</text>
</comment>
<feature type="transmembrane region" description="Helical" evidence="10">
    <location>
        <begin position="216"/>
        <end position="238"/>
    </location>
</feature>
<comment type="subunit">
    <text evidence="10">Component of the Sec protein translocase complex. Heterotrimer consisting of SecY, SecE and SecG subunits. The heterotrimers can form oligomers, although 1 heterotrimer is thought to be able to translocate proteins. Interacts with the ribosome. Interacts with SecDF, and other proteins may be involved. Interacts with SecA.</text>
</comment>
<comment type="subcellular location">
    <subcellularLocation>
        <location evidence="10">Cell membrane</location>
        <topology evidence="10">Multi-pass membrane protein</topology>
    </subcellularLocation>
    <subcellularLocation>
        <location evidence="1">Membrane</location>
        <topology evidence="1">Multi-pass membrane protein</topology>
    </subcellularLocation>
</comment>
<dbReference type="Gene3D" id="1.10.3370.10">
    <property type="entry name" value="SecY subunit domain"/>
    <property type="match status" value="1"/>
</dbReference>
<dbReference type="RefSeq" id="WP_095818133.1">
    <property type="nucleotide sequence ID" value="NZ_QMBQ01000006.1"/>
</dbReference>
<keyword evidence="13" id="KW-1185">Reference proteome</keyword>
<feature type="transmembrane region" description="Helical" evidence="10">
    <location>
        <begin position="155"/>
        <end position="175"/>
    </location>
</feature>
<feature type="transmembrane region" description="Helical" evidence="10">
    <location>
        <begin position="317"/>
        <end position="338"/>
    </location>
</feature>
<dbReference type="PIRSF" id="PIRSF004557">
    <property type="entry name" value="SecY"/>
    <property type="match status" value="1"/>
</dbReference>
<dbReference type="Proteomes" id="UP000251956">
    <property type="component" value="Unassembled WGS sequence"/>
</dbReference>
<reference evidence="12 13" key="1">
    <citation type="submission" date="2018-07" db="EMBL/GenBank/DDBJ databases">
        <title>Diversity of Mesorhizobium strains in Brazil.</title>
        <authorList>
            <person name="Helene L.C.F."/>
            <person name="Dall'Agnol R."/>
            <person name="Delamuta J.R.M."/>
            <person name="Hungria M."/>
        </authorList>
    </citation>
    <scope>NUCLEOTIDE SEQUENCE [LARGE SCALE GENOMIC DNA]</scope>
    <source>
        <strain evidence="12 13">CNPSo 3140</strain>
    </source>
</reference>
<keyword evidence="10" id="KW-1003">Cell membrane</keyword>
<evidence type="ECO:0000313" key="12">
    <source>
        <dbReference type="EMBL" id="RAZ74191.1"/>
    </source>
</evidence>
<keyword evidence="3 10" id="KW-0813">Transport</keyword>
<comment type="similarity">
    <text evidence="2 10 11">Belongs to the SecY/SEC61-alpha family.</text>
</comment>
<dbReference type="OrthoDB" id="9809248at2"/>
<evidence type="ECO:0000256" key="1">
    <source>
        <dbReference type="ARBA" id="ARBA00004141"/>
    </source>
</evidence>
<comment type="caution">
    <text evidence="12">The sequence shown here is derived from an EMBL/GenBank/DDBJ whole genome shotgun (WGS) entry which is preliminary data.</text>
</comment>
<evidence type="ECO:0000256" key="8">
    <source>
        <dbReference type="ARBA" id="ARBA00023136"/>
    </source>
</evidence>
<dbReference type="GO" id="GO:0065002">
    <property type="term" value="P:intracellular protein transmembrane transport"/>
    <property type="evidence" value="ECO:0007669"/>
    <property type="project" value="UniProtKB-UniRule"/>
</dbReference>
<evidence type="ECO:0000256" key="5">
    <source>
        <dbReference type="ARBA" id="ARBA00022927"/>
    </source>
</evidence>
<keyword evidence="6 10" id="KW-1133">Transmembrane helix</keyword>
<dbReference type="AlphaFoldDB" id="A0A330GRH6"/>